<sequence length="153" mass="17548">MQFVSATSLNLRRRIEEVRLFINERYGDYDLSTWIGLSNSMLLYVSEFDALLRQDQVRIHRDRTHLTPEVYQGVSKNAIISRLNRQVRSAATLADLIFTGVDGNPAELALLSRMELAIEELYQIVYAVDVALREKKRQLTNKMSQLSLSDSAI</sequence>
<dbReference type="Proteomes" id="UP001152747">
    <property type="component" value="Unassembled WGS sequence"/>
</dbReference>
<organism evidence="1 2">
    <name type="scientific">Caenorhabditis angaria</name>
    <dbReference type="NCBI Taxonomy" id="860376"/>
    <lineage>
        <taxon>Eukaryota</taxon>
        <taxon>Metazoa</taxon>
        <taxon>Ecdysozoa</taxon>
        <taxon>Nematoda</taxon>
        <taxon>Chromadorea</taxon>
        <taxon>Rhabditida</taxon>
        <taxon>Rhabditina</taxon>
        <taxon>Rhabditomorpha</taxon>
        <taxon>Rhabditoidea</taxon>
        <taxon>Rhabditidae</taxon>
        <taxon>Peloderinae</taxon>
        <taxon>Caenorhabditis</taxon>
    </lineage>
</organism>
<dbReference type="EMBL" id="CANHGI010000001">
    <property type="protein sequence ID" value="CAI5440210.1"/>
    <property type="molecule type" value="Genomic_DNA"/>
</dbReference>
<gene>
    <name evidence="1" type="ORF">CAMP_LOCUS2847</name>
</gene>
<dbReference type="OrthoDB" id="10366985at2759"/>
<name>A0A9P1I825_9PELO</name>
<reference evidence="1" key="1">
    <citation type="submission" date="2022-11" db="EMBL/GenBank/DDBJ databases">
        <authorList>
            <person name="Kikuchi T."/>
        </authorList>
    </citation>
    <scope>NUCLEOTIDE SEQUENCE</scope>
    <source>
        <strain evidence="1">PS1010</strain>
    </source>
</reference>
<protein>
    <submittedName>
        <fullName evidence="1">Uncharacterized protein</fullName>
    </submittedName>
</protein>
<proteinExistence type="predicted"/>
<evidence type="ECO:0000313" key="1">
    <source>
        <dbReference type="EMBL" id="CAI5440210.1"/>
    </source>
</evidence>
<comment type="caution">
    <text evidence="1">The sequence shown here is derived from an EMBL/GenBank/DDBJ whole genome shotgun (WGS) entry which is preliminary data.</text>
</comment>
<evidence type="ECO:0000313" key="2">
    <source>
        <dbReference type="Proteomes" id="UP001152747"/>
    </source>
</evidence>
<keyword evidence="2" id="KW-1185">Reference proteome</keyword>
<dbReference type="AlphaFoldDB" id="A0A9P1I825"/>
<accession>A0A9P1I825</accession>